<dbReference type="AlphaFoldDB" id="A0A2P9HEX3"/>
<feature type="transmembrane region" description="Helical" evidence="1">
    <location>
        <begin position="30"/>
        <end position="49"/>
    </location>
</feature>
<feature type="transmembrane region" description="Helical" evidence="1">
    <location>
        <begin position="69"/>
        <end position="89"/>
    </location>
</feature>
<dbReference type="EMBL" id="OOFM01000003">
    <property type="protein sequence ID" value="SPL62619.1"/>
    <property type="molecule type" value="Genomic_DNA"/>
</dbReference>
<keyword evidence="1" id="KW-0472">Membrane</keyword>
<dbReference type="Gene3D" id="1.20.1250.20">
    <property type="entry name" value="MFS general substrate transporter like domains"/>
    <property type="match status" value="1"/>
</dbReference>
<sequence>MAGFVLQALGAIFAFIGSSYVAARYLPSRMLAIFVGFTQCLGMAGAAFGSKPVHMAIDPAGSFQLPWQTVWIAFAVLGFVLAIATWIVMPKEKGDSENPSWPAFLRQRYFPLQGRARQSAKLACRHHRRVAFRPNHDRGAGVGDGLPARRRAHVDGRCRLGCLHGADRLGDRLPAARLYLR</sequence>
<dbReference type="Proteomes" id="UP000246073">
    <property type="component" value="Unassembled WGS sequence"/>
</dbReference>
<name>A0A2P9HEX3_9HYPH</name>
<reference evidence="3" key="1">
    <citation type="submission" date="2017-12" db="EMBL/GenBank/DDBJ databases">
        <authorList>
            <person name="Diaz M."/>
        </authorList>
    </citation>
    <scope>NUCLEOTIDE SEQUENCE [LARGE SCALE GENOMIC DNA]</scope>
    <source>
        <strain evidence="3">FI11154</strain>
    </source>
</reference>
<feature type="transmembrane region" description="Helical" evidence="1">
    <location>
        <begin position="6"/>
        <end position="23"/>
    </location>
</feature>
<evidence type="ECO:0000313" key="2">
    <source>
        <dbReference type="EMBL" id="SPL62619.1"/>
    </source>
</evidence>
<organism evidence="2 3">
    <name type="scientific">Ochrobactrum soli</name>
    <dbReference type="NCBI Taxonomy" id="2448455"/>
    <lineage>
        <taxon>Bacteria</taxon>
        <taxon>Pseudomonadati</taxon>
        <taxon>Pseudomonadota</taxon>
        <taxon>Alphaproteobacteria</taxon>
        <taxon>Hyphomicrobiales</taxon>
        <taxon>Brucellaceae</taxon>
        <taxon>Brucella/Ochrobactrum group</taxon>
        <taxon>Ochrobactrum</taxon>
    </lineage>
</organism>
<proteinExistence type="predicted"/>
<dbReference type="SUPFAM" id="SSF103473">
    <property type="entry name" value="MFS general substrate transporter"/>
    <property type="match status" value="1"/>
</dbReference>
<keyword evidence="1" id="KW-1133">Transmembrane helix</keyword>
<gene>
    <name evidence="2" type="ORF">OHAE_5226</name>
</gene>
<accession>A0A2P9HEX3</accession>
<keyword evidence="1" id="KW-0812">Transmembrane</keyword>
<protein>
    <submittedName>
        <fullName evidence="2">Permease</fullName>
    </submittedName>
</protein>
<evidence type="ECO:0000256" key="1">
    <source>
        <dbReference type="SAM" id="Phobius"/>
    </source>
</evidence>
<evidence type="ECO:0000313" key="3">
    <source>
        <dbReference type="Proteomes" id="UP000246073"/>
    </source>
</evidence>
<dbReference type="InterPro" id="IPR036259">
    <property type="entry name" value="MFS_trans_sf"/>
</dbReference>